<accession>A0A6M0D222</accession>
<dbReference type="InterPro" id="IPR051551">
    <property type="entry name" value="Autotransporter_adhesion"/>
</dbReference>
<evidence type="ECO:0000313" key="3">
    <source>
        <dbReference type="Proteomes" id="UP000480410"/>
    </source>
</evidence>
<evidence type="ECO:0000259" key="1">
    <source>
        <dbReference type="PROSITE" id="PS51208"/>
    </source>
</evidence>
<dbReference type="SUPFAM" id="SSF103515">
    <property type="entry name" value="Autotransporter"/>
    <property type="match status" value="1"/>
</dbReference>
<evidence type="ECO:0000313" key="2">
    <source>
        <dbReference type="EMBL" id="NER62314.1"/>
    </source>
</evidence>
<dbReference type="PANTHER" id="PTHR35037:SF3">
    <property type="entry name" value="C-TERMINAL REGION OF AIDA-LIKE PROTEIN"/>
    <property type="match status" value="1"/>
</dbReference>
<proteinExistence type="predicted"/>
<sequence length="190" mass="20713">MGAYWTLIGPQQWYLDTVMQYTGLDGRARSDRGVKLDLDGHALTASVETGYPLALGSRWAVEPQVQLIVQNVDLDTRNDGISNVSQNSQTNWTGRLGARVTGKHMVGSVPLQPYLRSNLWRSFGGHDSLRFDGGEPIKTDQASTWMDVGVGLSAQLSVDVAVYGGISYSANLDSRQQQTVGGNLGLRISW</sequence>
<dbReference type="PROSITE" id="PS51208">
    <property type="entry name" value="AUTOTRANSPORTER"/>
    <property type="match status" value="1"/>
</dbReference>
<dbReference type="PANTHER" id="PTHR35037">
    <property type="entry name" value="C-TERMINAL REGION OF AIDA-LIKE PROTEIN"/>
    <property type="match status" value="1"/>
</dbReference>
<organism evidence="2 3">
    <name type="scientific">Pseudomonas brassicae</name>
    <dbReference type="NCBI Taxonomy" id="2708063"/>
    <lineage>
        <taxon>Bacteria</taxon>
        <taxon>Pseudomonadati</taxon>
        <taxon>Pseudomonadota</taxon>
        <taxon>Gammaproteobacteria</taxon>
        <taxon>Pseudomonadales</taxon>
        <taxon>Pseudomonadaceae</taxon>
        <taxon>Pseudomonas</taxon>
    </lineage>
</organism>
<dbReference type="NCBIfam" id="TIGR01414">
    <property type="entry name" value="autotrans_barl"/>
    <property type="match status" value="1"/>
</dbReference>
<dbReference type="EMBL" id="JAAHBV010000739">
    <property type="protein sequence ID" value="NER62314.1"/>
    <property type="molecule type" value="Genomic_DNA"/>
</dbReference>
<gene>
    <name evidence="2" type="ORF">G3435_24895</name>
</gene>
<reference evidence="2 3" key="1">
    <citation type="submission" date="2020-02" db="EMBL/GenBank/DDBJ databases">
        <title>Broccoli isolated Pseudomonas sp.</title>
        <authorList>
            <person name="Fujikawa T."/>
            <person name="Sawada H."/>
        </authorList>
    </citation>
    <scope>NUCLEOTIDE SEQUENCE [LARGE SCALE GENOMIC DNA]</scope>
    <source>
        <strain evidence="2 3">MAFF212428</strain>
    </source>
</reference>
<dbReference type="InterPro" id="IPR006315">
    <property type="entry name" value="OM_autotransptr_brl_dom"/>
</dbReference>
<feature type="domain" description="Autotransporter" evidence="1">
    <location>
        <begin position="1"/>
        <end position="190"/>
    </location>
</feature>
<dbReference type="GO" id="GO:0019867">
    <property type="term" value="C:outer membrane"/>
    <property type="evidence" value="ECO:0007669"/>
    <property type="project" value="InterPro"/>
</dbReference>
<dbReference type="Pfam" id="PF03797">
    <property type="entry name" value="Autotransporter"/>
    <property type="match status" value="1"/>
</dbReference>
<protein>
    <submittedName>
        <fullName evidence="2">Autotransporter outer membrane beta-barrel domain-containing protein</fullName>
    </submittedName>
</protein>
<dbReference type="Proteomes" id="UP000480410">
    <property type="component" value="Unassembled WGS sequence"/>
</dbReference>
<dbReference type="Gene3D" id="2.40.128.130">
    <property type="entry name" value="Autotransporter beta-domain"/>
    <property type="match status" value="1"/>
</dbReference>
<dbReference type="InterPro" id="IPR005546">
    <property type="entry name" value="Autotransporte_beta"/>
</dbReference>
<dbReference type="AlphaFoldDB" id="A0A6M0D222"/>
<comment type="caution">
    <text evidence="2">The sequence shown here is derived from an EMBL/GenBank/DDBJ whole genome shotgun (WGS) entry which is preliminary data.</text>
</comment>
<dbReference type="InterPro" id="IPR036709">
    <property type="entry name" value="Autotransporte_beta_dom_sf"/>
</dbReference>
<name>A0A6M0D222_9PSED</name>